<reference evidence="2 3" key="1">
    <citation type="submission" date="2023-12" db="EMBL/GenBank/DDBJ databases">
        <title>A high-quality genome assembly for Dillenia turbinata (Dilleniales).</title>
        <authorList>
            <person name="Chanderbali A."/>
        </authorList>
    </citation>
    <scope>NUCLEOTIDE SEQUENCE [LARGE SCALE GENOMIC DNA]</scope>
    <source>
        <strain evidence="2">LSX21</strain>
        <tissue evidence="2">Leaf</tissue>
    </source>
</reference>
<dbReference type="GO" id="GO:0016787">
    <property type="term" value="F:hydrolase activity"/>
    <property type="evidence" value="ECO:0007669"/>
    <property type="project" value="UniProtKB-KW"/>
</dbReference>
<dbReference type="PANTHER" id="PTHR43689:SF9">
    <property type="entry name" value="LYSOPHOSPHOLIPASE BODYGUARD 3-RELATED"/>
    <property type="match status" value="1"/>
</dbReference>
<dbReference type="SUPFAM" id="SSF53474">
    <property type="entry name" value="alpha/beta-Hydrolases"/>
    <property type="match status" value="1"/>
</dbReference>
<comment type="caution">
    <text evidence="2">The sequence shown here is derived from an EMBL/GenBank/DDBJ whole genome shotgun (WGS) entry which is preliminary data.</text>
</comment>
<accession>A0AAN8W8A1</accession>
<dbReference type="AlphaFoldDB" id="A0AAN8W8A1"/>
<dbReference type="InterPro" id="IPR029058">
    <property type="entry name" value="AB_hydrolase_fold"/>
</dbReference>
<dbReference type="Proteomes" id="UP001370490">
    <property type="component" value="Unassembled WGS sequence"/>
</dbReference>
<dbReference type="PANTHER" id="PTHR43689">
    <property type="entry name" value="HYDROLASE"/>
    <property type="match status" value="1"/>
</dbReference>
<proteinExistence type="predicted"/>
<keyword evidence="3" id="KW-1185">Reference proteome</keyword>
<dbReference type="InterPro" id="IPR000073">
    <property type="entry name" value="AB_hydrolase_1"/>
</dbReference>
<evidence type="ECO:0000313" key="2">
    <source>
        <dbReference type="EMBL" id="KAK6948009.1"/>
    </source>
</evidence>
<feature type="domain" description="AB hydrolase-1" evidence="1">
    <location>
        <begin position="205"/>
        <end position="308"/>
    </location>
</feature>
<evidence type="ECO:0000259" key="1">
    <source>
        <dbReference type="Pfam" id="PF00561"/>
    </source>
</evidence>
<sequence length="506" mass="57002">MDGGGGGVIQKTRSALIVTGRVVNEAVSFIIFSILDLLDFILCFVYKVADFFFEAEWKPCYCSSAKEAITSSGKILVSEKGESKIVCLSSSKIHLEEISDTLYARPSLVSEVSIVTVNELKRLKLERAMMRSCEKFKRGQVGSTFTINSTIVEMLQGKIGGQHSHPVPRWSDCDCKLCTSWSSSCKETLFVEADGTRADKAREDVLFIHGFISSSKFWTETLFPNFSSNAKSNYRLFAVDLLGFGRSPKPTDSLYTLREHVDMIERTVLEQYKVKSFHIVAHSLGCILALALAVKHPGSVKSLTLLAPPYFPVPKGEKATQYVLRRVAPRRVWPPIAFGASMACWYEHISRTICLLICKNHRLWESITKLVTRNSLLTETLNLNLILVIIMIFSPSFYRIRTFLLEGFFCHTHNAAWHTLHNIICGTAGKLDAYLDAVRDQLKCDVTVFHGKDDEVLPVECSYNVKSKIPRARVKVVENKDHITIVVGRQKAFARELEEIWRRSSG</sequence>
<dbReference type="PRINTS" id="PR00111">
    <property type="entry name" value="ABHYDROLASE"/>
</dbReference>
<dbReference type="Gene3D" id="3.40.50.1820">
    <property type="entry name" value="alpha/beta hydrolase"/>
    <property type="match status" value="2"/>
</dbReference>
<keyword evidence="2" id="KW-0378">Hydrolase</keyword>
<evidence type="ECO:0000313" key="3">
    <source>
        <dbReference type="Proteomes" id="UP001370490"/>
    </source>
</evidence>
<dbReference type="Pfam" id="PF00561">
    <property type="entry name" value="Abhydrolase_1"/>
    <property type="match status" value="1"/>
</dbReference>
<name>A0AAN8W8A1_9MAGN</name>
<gene>
    <name evidence="2" type="ORF">RJ641_001482</name>
</gene>
<organism evidence="2 3">
    <name type="scientific">Dillenia turbinata</name>
    <dbReference type="NCBI Taxonomy" id="194707"/>
    <lineage>
        <taxon>Eukaryota</taxon>
        <taxon>Viridiplantae</taxon>
        <taxon>Streptophyta</taxon>
        <taxon>Embryophyta</taxon>
        <taxon>Tracheophyta</taxon>
        <taxon>Spermatophyta</taxon>
        <taxon>Magnoliopsida</taxon>
        <taxon>eudicotyledons</taxon>
        <taxon>Gunneridae</taxon>
        <taxon>Pentapetalae</taxon>
        <taxon>Dilleniales</taxon>
        <taxon>Dilleniaceae</taxon>
        <taxon>Dillenia</taxon>
    </lineage>
</organism>
<protein>
    <submittedName>
        <fullName evidence="2">Alpha/beta hydrolase fold-1</fullName>
    </submittedName>
</protein>
<dbReference type="EMBL" id="JBAMMX010000001">
    <property type="protein sequence ID" value="KAK6948009.1"/>
    <property type="molecule type" value="Genomic_DNA"/>
</dbReference>